<keyword evidence="3" id="KW-1185">Reference proteome</keyword>
<reference evidence="2" key="1">
    <citation type="journal article" date="2020" name="Stud. Mycol.">
        <title>101 Dothideomycetes genomes: a test case for predicting lifestyles and emergence of pathogens.</title>
        <authorList>
            <person name="Haridas S."/>
            <person name="Albert R."/>
            <person name="Binder M."/>
            <person name="Bloem J."/>
            <person name="Labutti K."/>
            <person name="Salamov A."/>
            <person name="Andreopoulos B."/>
            <person name="Baker S."/>
            <person name="Barry K."/>
            <person name="Bills G."/>
            <person name="Bluhm B."/>
            <person name="Cannon C."/>
            <person name="Castanera R."/>
            <person name="Culley D."/>
            <person name="Daum C."/>
            <person name="Ezra D."/>
            <person name="Gonzalez J."/>
            <person name="Henrissat B."/>
            <person name="Kuo A."/>
            <person name="Liang C."/>
            <person name="Lipzen A."/>
            <person name="Lutzoni F."/>
            <person name="Magnuson J."/>
            <person name="Mondo S."/>
            <person name="Nolan M."/>
            <person name="Ohm R."/>
            <person name="Pangilinan J."/>
            <person name="Park H.-J."/>
            <person name="Ramirez L."/>
            <person name="Alfaro M."/>
            <person name="Sun H."/>
            <person name="Tritt A."/>
            <person name="Yoshinaga Y."/>
            <person name="Zwiers L.-H."/>
            <person name="Turgeon B."/>
            <person name="Goodwin S."/>
            <person name="Spatafora J."/>
            <person name="Crous P."/>
            <person name="Grigoriev I."/>
        </authorList>
    </citation>
    <scope>NUCLEOTIDE SEQUENCE</scope>
    <source>
        <strain evidence="2">CBS 122681</strain>
    </source>
</reference>
<gene>
    <name evidence="2" type="ORF">K491DRAFT_691634</name>
</gene>
<organism evidence="2 3">
    <name type="scientific">Lophiostoma macrostomum CBS 122681</name>
    <dbReference type="NCBI Taxonomy" id="1314788"/>
    <lineage>
        <taxon>Eukaryota</taxon>
        <taxon>Fungi</taxon>
        <taxon>Dikarya</taxon>
        <taxon>Ascomycota</taxon>
        <taxon>Pezizomycotina</taxon>
        <taxon>Dothideomycetes</taxon>
        <taxon>Pleosporomycetidae</taxon>
        <taxon>Pleosporales</taxon>
        <taxon>Lophiostomataceae</taxon>
        <taxon>Lophiostoma</taxon>
    </lineage>
</organism>
<dbReference type="Proteomes" id="UP000799324">
    <property type="component" value="Unassembled WGS sequence"/>
</dbReference>
<sequence length="118" mass="12867">MSAILHCLCRTPSAPQAPDVSRSAKTVNKIKSSMLNYLIPIPMPDPVRSPSISSVVCPTTPGPPTHPQSHTRRQANFPSTLHHPPSAHPSRICPMQISLTACFSRSIVKSFAPTHRRI</sequence>
<accession>A0A6A6TAE2</accession>
<feature type="region of interest" description="Disordered" evidence="1">
    <location>
        <begin position="50"/>
        <end position="89"/>
    </location>
</feature>
<evidence type="ECO:0000313" key="3">
    <source>
        <dbReference type="Proteomes" id="UP000799324"/>
    </source>
</evidence>
<evidence type="ECO:0000313" key="2">
    <source>
        <dbReference type="EMBL" id="KAF2656776.1"/>
    </source>
</evidence>
<protein>
    <submittedName>
        <fullName evidence="2">Uncharacterized protein</fullName>
    </submittedName>
</protein>
<proteinExistence type="predicted"/>
<dbReference type="EMBL" id="MU004332">
    <property type="protein sequence ID" value="KAF2656776.1"/>
    <property type="molecule type" value="Genomic_DNA"/>
</dbReference>
<evidence type="ECO:0000256" key="1">
    <source>
        <dbReference type="SAM" id="MobiDB-lite"/>
    </source>
</evidence>
<name>A0A6A6TAE2_9PLEO</name>
<dbReference type="AlphaFoldDB" id="A0A6A6TAE2"/>